<dbReference type="Proteomes" id="UP000253941">
    <property type="component" value="Unassembled WGS sequence"/>
</dbReference>
<comment type="caution">
    <text evidence="3">The sequence shown here is derived from an EMBL/GenBank/DDBJ whole genome shotgun (WGS) entry which is preliminary data.</text>
</comment>
<sequence>MSETQSERPVSLFERTIDNLSTAWRDVAASAARTVGWAAPEAGEGDGKTLRKLMRDCLEARGGEVSARGRAAELGRRYLTMDSAGRRRFLKMMAEEFACDGEKVDAAVRAYQEAPDLATRLDAETELRQTLVPPYVKLLTQFNALPDGTKFLVDLRAELLQFVGSDPSLRHLEADLRELLSSWFDVGFLDLQQITWRSSAAVLEKLIAYEAVHEIRDWNDLRNRLDSDRRCFALFHPRMPEEPLAFIEVALTEEMAGSIQALLDETAPQDDPKSAKAAIFYSISNTQRGLRGISFGDYLIKQVVSHLSTELPQIEVFATLSPVPGFQVWLDKASDDLLKALTTEEERNRLTTLSGQSDLGAAAQVLLARAGWPDDYETSRALKGPLMRLCARYLLDRRGDGRPVDPVARFHLKNGARLERINWLGDVSAKGLRQSAGMMVNYRYVLDDIEQNHEAYMRDNRITLGSEAKSLLRGWKDHDGKQLRRLA</sequence>
<dbReference type="Gene3D" id="3.40.630.150">
    <property type="entry name" value="Malonyl-CoA decarboxylase, catalytic domain"/>
    <property type="match status" value="1"/>
</dbReference>
<dbReference type="InterPro" id="IPR038351">
    <property type="entry name" value="MCD_N_sf"/>
</dbReference>
<feature type="domain" description="Malonyl-CoA decarboxylase C-terminal" evidence="1">
    <location>
        <begin position="187"/>
        <end position="444"/>
    </location>
</feature>
<dbReference type="Pfam" id="PF05292">
    <property type="entry name" value="MCD"/>
    <property type="match status" value="1"/>
</dbReference>
<reference evidence="3 4" key="1">
    <citation type="submission" date="2018-07" db="EMBL/GenBank/DDBJ databases">
        <title>Venubactetium sediminum gen. nov., sp. nov., isolated from a marine solar saltern.</title>
        <authorList>
            <person name="Wang S."/>
        </authorList>
    </citation>
    <scope>NUCLEOTIDE SEQUENCE [LARGE SCALE GENOMIC DNA]</scope>
    <source>
        <strain evidence="3 4">WD2A32</strain>
    </source>
</reference>
<dbReference type="AlphaFoldDB" id="A0A369T5M1"/>
<dbReference type="PANTHER" id="PTHR28641:SF1">
    <property type="entry name" value="MALONYL-COA DECARBOXYLASE, MITOCHONDRIAL"/>
    <property type="match status" value="1"/>
</dbReference>
<evidence type="ECO:0000259" key="1">
    <source>
        <dbReference type="Pfam" id="PF05292"/>
    </source>
</evidence>
<dbReference type="InterPro" id="IPR042303">
    <property type="entry name" value="Malonyl_CoA_deC_C_sf"/>
</dbReference>
<dbReference type="PANTHER" id="PTHR28641">
    <property type="match status" value="1"/>
</dbReference>
<organism evidence="3 4">
    <name type="scientific">Ferruginivarius sediminum</name>
    <dbReference type="NCBI Taxonomy" id="2661937"/>
    <lineage>
        <taxon>Bacteria</taxon>
        <taxon>Pseudomonadati</taxon>
        <taxon>Pseudomonadota</taxon>
        <taxon>Alphaproteobacteria</taxon>
        <taxon>Rhodospirillales</taxon>
        <taxon>Rhodospirillaceae</taxon>
        <taxon>Ferruginivarius</taxon>
    </lineage>
</organism>
<gene>
    <name evidence="3" type="ORF">DRB17_16905</name>
</gene>
<evidence type="ECO:0000313" key="4">
    <source>
        <dbReference type="Proteomes" id="UP000253941"/>
    </source>
</evidence>
<feature type="domain" description="Malonyl-CoA decarboxylase N-terminal" evidence="2">
    <location>
        <begin position="97"/>
        <end position="184"/>
    </location>
</feature>
<protein>
    <submittedName>
        <fullName evidence="3">Malonyl-CoA decarboxylase</fullName>
    </submittedName>
</protein>
<evidence type="ECO:0000313" key="3">
    <source>
        <dbReference type="EMBL" id="RDD60630.1"/>
    </source>
</evidence>
<dbReference type="InterPro" id="IPR035372">
    <property type="entry name" value="MCD_N"/>
</dbReference>
<name>A0A369T5M1_9PROT</name>
<evidence type="ECO:0000259" key="2">
    <source>
        <dbReference type="Pfam" id="PF17408"/>
    </source>
</evidence>
<dbReference type="InterPro" id="IPR038917">
    <property type="entry name" value="Malonyl_CoA_deC"/>
</dbReference>
<keyword evidence="4" id="KW-1185">Reference proteome</keyword>
<accession>A0A369T5M1</accession>
<dbReference type="RefSeq" id="WP_114583407.1">
    <property type="nucleotide sequence ID" value="NZ_QPMH01000022.1"/>
</dbReference>
<dbReference type="GO" id="GO:0050080">
    <property type="term" value="F:malonyl-CoA decarboxylase activity"/>
    <property type="evidence" value="ECO:0007669"/>
    <property type="project" value="InterPro"/>
</dbReference>
<dbReference type="Pfam" id="PF17408">
    <property type="entry name" value="MCD_N"/>
    <property type="match status" value="1"/>
</dbReference>
<dbReference type="Gene3D" id="1.20.140.90">
    <property type="entry name" value="Malonyl-CoA decarboxylase, oligemerization domain"/>
    <property type="match status" value="1"/>
</dbReference>
<dbReference type="GO" id="GO:0006633">
    <property type="term" value="P:fatty acid biosynthetic process"/>
    <property type="evidence" value="ECO:0007669"/>
    <property type="project" value="InterPro"/>
</dbReference>
<dbReference type="InterPro" id="IPR007956">
    <property type="entry name" value="Malonyl_CoA_deC_C"/>
</dbReference>
<dbReference type="EMBL" id="QPMH01000022">
    <property type="protein sequence ID" value="RDD60630.1"/>
    <property type="molecule type" value="Genomic_DNA"/>
</dbReference>
<proteinExistence type="predicted"/>